<reference evidence="2" key="2">
    <citation type="submission" date="2020-09" db="EMBL/GenBank/DDBJ databases">
        <authorList>
            <person name="Sun Q."/>
            <person name="Zhou Y."/>
        </authorList>
    </citation>
    <scope>NUCLEOTIDE SEQUENCE</scope>
    <source>
        <strain evidence="2">CGMCC 1.15493</strain>
    </source>
</reference>
<protein>
    <submittedName>
        <fullName evidence="2">Uncharacterized protein</fullName>
    </submittedName>
</protein>
<reference evidence="2" key="1">
    <citation type="journal article" date="2014" name="Int. J. Syst. Evol. Microbiol.">
        <title>Complete genome sequence of Corynebacterium casei LMG S-19264T (=DSM 44701T), isolated from a smear-ripened cheese.</title>
        <authorList>
            <consortium name="US DOE Joint Genome Institute (JGI-PGF)"/>
            <person name="Walter F."/>
            <person name="Albersmeier A."/>
            <person name="Kalinowski J."/>
            <person name="Ruckert C."/>
        </authorList>
    </citation>
    <scope>NUCLEOTIDE SEQUENCE</scope>
    <source>
        <strain evidence="2">CGMCC 1.15493</strain>
    </source>
</reference>
<gene>
    <name evidence="2" type="ORF">GCM10011335_46720</name>
</gene>
<name>A0A916YC13_9HYPH</name>
<dbReference type="AlphaFoldDB" id="A0A916YC13"/>
<evidence type="ECO:0000313" key="3">
    <source>
        <dbReference type="Proteomes" id="UP000613160"/>
    </source>
</evidence>
<feature type="region of interest" description="Disordered" evidence="1">
    <location>
        <begin position="296"/>
        <end position="316"/>
    </location>
</feature>
<evidence type="ECO:0000313" key="2">
    <source>
        <dbReference type="EMBL" id="GGD38628.1"/>
    </source>
</evidence>
<evidence type="ECO:0000256" key="1">
    <source>
        <dbReference type="SAM" id="MobiDB-lite"/>
    </source>
</evidence>
<sequence length="316" mass="34959">MTARPEIIAQKRHSTWQKFRIWRRTQSALRSERFGSDAFATFEAGVTGSYPGSTGGVILAACDDLYYWRFAITLLLSIEDQGERQQVHLHLCRPSAATLRHIGGLPALLTHVQLTWTVDDCRLAEGLRYRTVYLASARFLIAAAVMREAKVPVLCIDVDAIAVKPIWPAYAAAQARGDAVLIQRPTESSVSRRLRAGAVGFNPTPAGRRYVSAVGRAIAAIFAIRPLYHLDQIVLFYLMRTMKHRRELQVADMPDPLSDFDFSGEAVIWMAKGWAVKNSDQYGDAKRAVDARYPQVPQVPQVPDMPGVPAGLAGNG</sequence>
<dbReference type="Proteomes" id="UP000613160">
    <property type="component" value="Unassembled WGS sequence"/>
</dbReference>
<keyword evidence="3" id="KW-1185">Reference proteome</keyword>
<accession>A0A916YC13</accession>
<comment type="caution">
    <text evidence="2">The sequence shown here is derived from an EMBL/GenBank/DDBJ whole genome shotgun (WGS) entry which is preliminary data.</text>
</comment>
<proteinExistence type="predicted"/>
<organism evidence="2 3">
    <name type="scientific">Aureimonas glaciei</name>
    <dbReference type="NCBI Taxonomy" id="1776957"/>
    <lineage>
        <taxon>Bacteria</taxon>
        <taxon>Pseudomonadati</taxon>
        <taxon>Pseudomonadota</taxon>
        <taxon>Alphaproteobacteria</taxon>
        <taxon>Hyphomicrobiales</taxon>
        <taxon>Aurantimonadaceae</taxon>
        <taxon>Aureimonas</taxon>
    </lineage>
</organism>
<dbReference type="EMBL" id="BMJJ01000015">
    <property type="protein sequence ID" value="GGD38628.1"/>
    <property type="molecule type" value="Genomic_DNA"/>
</dbReference>